<dbReference type="InterPro" id="IPR056423">
    <property type="entry name" value="BACK_BPM_SPOP"/>
</dbReference>
<dbReference type="PROSITE" id="PS50144">
    <property type="entry name" value="MATH"/>
    <property type="match status" value="1"/>
</dbReference>
<dbReference type="SMART" id="SM00225">
    <property type="entry name" value="BTB"/>
    <property type="match status" value="1"/>
</dbReference>
<gene>
    <name evidence="5" type="ORF">LUZ61_019675</name>
</gene>
<dbReference type="InterPro" id="IPR000210">
    <property type="entry name" value="BTB/POZ_dom"/>
</dbReference>
<dbReference type="PROSITE" id="PS50097">
    <property type="entry name" value="BTB"/>
    <property type="match status" value="1"/>
</dbReference>
<dbReference type="Gene3D" id="2.60.210.10">
    <property type="entry name" value="Apoptosis, Tumor Necrosis Factor Receptor Associated Protein 2, Chain A"/>
    <property type="match status" value="1"/>
</dbReference>
<dbReference type="GO" id="GO:0016567">
    <property type="term" value="P:protein ubiquitination"/>
    <property type="evidence" value="ECO:0007669"/>
    <property type="project" value="InterPro"/>
</dbReference>
<dbReference type="Proteomes" id="UP001210211">
    <property type="component" value="Unassembled WGS sequence"/>
</dbReference>
<dbReference type="EMBL" id="JAMRDG010000002">
    <property type="protein sequence ID" value="KAJ3690511.1"/>
    <property type="molecule type" value="Genomic_DNA"/>
</dbReference>
<dbReference type="PANTHER" id="PTHR26379">
    <property type="entry name" value="BTB/POZ AND MATH DOMAIN-CONTAINING PROTEIN 1"/>
    <property type="match status" value="1"/>
</dbReference>
<dbReference type="Pfam" id="PF00651">
    <property type="entry name" value="BTB"/>
    <property type="match status" value="1"/>
</dbReference>
<comment type="caution">
    <text evidence="5">The sequence shown here is derived from an EMBL/GenBank/DDBJ whole genome shotgun (WGS) entry which is preliminary data.</text>
</comment>
<dbReference type="SUPFAM" id="SSF49599">
    <property type="entry name" value="TRAF domain-like"/>
    <property type="match status" value="1"/>
</dbReference>
<dbReference type="Pfam" id="PF22486">
    <property type="entry name" value="MATH_2"/>
    <property type="match status" value="1"/>
</dbReference>
<dbReference type="PANTHER" id="PTHR26379:SF187">
    <property type="entry name" value="OS07G0655300 PROTEIN"/>
    <property type="match status" value="1"/>
</dbReference>
<evidence type="ECO:0000313" key="5">
    <source>
        <dbReference type="EMBL" id="KAJ3690511.1"/>
    </source>
</evidence>
<accession>A0AAD6ENC3</accession>
<organism evidence="5 6">
    <name type="scientific">Rhynchospora tenuis</name>
    <dbReference type="NCBI Taxonomy" id="198213"/>
    <lineage>
        <taxon>Eukaryota</taxon>
        <taxon>Viridiplantae</taxon>
        <taxon>Streptophyta</taxon>
        <taxon>Embryophyta</taxon>
        <taxon>Tracheophyta</taxon>
        <taxon>Spermatophyta</taxon>
        <taxon>Magnoliopsida</taxon>
        <taxon>Liliopsida</taxon>
        <taxon>Poales</taxon>
        <taxon>Cyperaceae</taxon>
        <taxon>Cyperoideae</taxon>
        <taxon>Rhynchosporeae</taxon>
        <taxon>Rhynchospora</taxon>
    </lineage>
</organism>
<dbReference type="AlphaFoldDB" id="A0AAD6ENC3"/>
<feature type="domain" description="BTB" evidence="3">
    <location>
        <begin position="173"/>
        <end position="240"/>
    </location>
</feature>
<proteinExistence type="inferred from homology"/>
<dbReference type="InterPro" id="IPR045005">
    <property type="entry name" value="BPM1-6"/>
</dbReference>
<reference evidence="5 6" key="1">
    <citation type="journal article" date="2022" name="Cell">
        <title>Repeat-based holocentromeres influence genome architecture and karyotype evolution.</title>
        <authorList>
            <person name="Hofstatter P.G."/>
            <person name="Thangavel G."/>
            <person name="Lux T."/>
            <person name="Neumann P."/>
            <person name="Vondrak T."/>
            <person name="Novak P."/>
            <person name="Zhang M."/>
            <person name="Costa L."/>
            <person name="Castellani M."/>
            <person name="Scott A."/>
            <person name="Toegelov H."/>
            <person name="Fuchs J."/>
            <person name="Mata-Sucre Y."/>
            <person name="Dias Y."/>
            <person name="Vanzela A.L.L."/>
            <person name="Huettel B."/>
            <person name="Almeida C.C.S."/>
            <person name="Simkova H."/>
            <person name="Souza G."/>
            <person name="Pedrosa-Harand A."/>
            <person name="Macas J."/>
            <person name="Mayer K.F.X."/>
            <person name="Houben A."/>
            <person name="Marques A."/>
        </authorList>
    </citation>
    <scope>NUCLEOTIDE SEQUENCE [LARGE SCALE GENOMIC DNA]</scope>
    <source>
        <strain evidence="5">RhyTen1mFocal</strain>
    </source>
</reference>
<evidence type="ECO:0000259" key="3">
    <source>
        <dbReference type="PROSITE" id="PS50097"/>
    </source>
</evidence>
<dbReference type="Gene3D" id="3.30.710.10">
    <property type="entry name" value="Potassium Channel Kv1.1, Chain A"/>
    <property type="match status" value="1"/>
</dbReference>
<name>A0AAD6ENC3_9POAL</name>
<protein>
    <submittedName>
        <fullName evidence="5">Uncharacterized protein</fullName>
    </submittedName>
</protein>
<evidence type="ECO:0000313" key="6">
    <source>
        <dbReference type="Proteomes" id="UP001210211"/>
    </source>
</evidence>
<dbReference type="CDD" id="cd00121">
    <property type="entry name" value="MATH"/>
    <property type="match status" value="1"/>
</dbReference>
<dbReference type="SUPFAM" id="SSF54695">
    <property type="entry name" value="POZ domain"/>
    <property type="match status" value="1"/>
</dbReference>
<dbReference type="Pfam" id="PF24570">
    <property type="entry name" value="BACK_BPM_SPOP"/>
    <property type="match status" value="1"/>
</dbReference>
<keyword evidence="6" id="KW-1185">Reference proteome</keyword>
<evidence type="ECO:0000256" key="2">
    <source>
        <dbReference type="ARBA" id="ARBA00010846"/>
    </source>
</evidence>
<feature type="domain" description="MATH" evidence="4">
    <location>
        <begin position="15"/>
        <end position="137"/>
    </location>
</feature>
<dbReference type="InterPro" id="IPR002083">
    <property type="entry name" value="MATH/TRAF_dom"/>
</dbReference>
<sequence>MASESCKPISTLIGRGSYQFKVQHSKTKNLGIGEFIATPKFSAGGHKWIIKYYPQGYDAEKKGTYISFSLEVLTSSRIVTAEYDLCLLNKYGRPTSASWIKTVDTFEQSWYYSCFMTRSDLESNYIKDDYFVVSCSITVINETCDILRSSSLGVFPHSLAEEFRVLLERQEETDVTFELEGEIISAHRLILACRSPVFRAELFGSMVETNCKCIKIDDMKPLVFRGMLHYMYTDSLPDIEDLVCGGTSDMNTSSTMLYQHLLVAADRYESDGLKALCGMKLRKSISIDTVVSLLAVADQHNSDYLKEECLEFIAEPKNFVKVALTKEYASLGNSCPSLLDELRRKVESAAKDK</sequence>
<evidence type="ECO:0000259" key="4">
    <source>
        <dbReference type="PROSITE" id="PS50144"/>
    </source>
</evidence>
<evidence type="ECO:0000256" key="1">
    <source>
        <dbReference type="ARBA" id="ARBA00004906"/>
    </source>
</evidence>
<dbReference type="InterPro" id="IPR011333">
    <property type="entry name" value="SKP1/BTB/POZ_sf"/>
</dbReference>
<dbReference type="InterPro" id="IPR008974">
    <property type="entry name" value="TRAF-like"/>
</dbReference>
<dbReference type="CDD" id="cd18280">
    <property type="entry name" value="BTB_POZ_BPM_plant"/>
    <property type="match status" value="1"/>
</dbReference>
<dbReference type="Gene3D" id="1.25.40.420">
    <property type="match status" value="1"/>
</dbReference>
<comment type="pathway">
    <text evidence="1">Protein modification; protein ubiquitination.</text>
</comment>
<comment type="similarity">
    <text evidence="2">Belongs to the Tdpoz family.</text>
</comment>